<organism evidence="1 2">
    <name type="scientific">Funneliformis mosseae</name>
    <name type="common">Endomycorrhizal fungus</name>
    <name type="synonym">Glomus mosseae</name>
    <dbReference type="NCBI Taxonomy" id="27381"/>
    <lineage>
        <taxon>Eukaryota</taxon>
        <taxon>Fungi</taxon>
        <taxon>Fungi incertae sedis</taxon>
        <taxon>Mucoromycota</taxon>
        <taxon>Glomeromycotina</taxon>
        <taxon>Glomeromycetes</taxon>
        <taxon>Glomerales</taxon>
        <taxon>Glomeraceae</taxon>
        <taxon>Funneliformis</taxon>
    </lineage>
</organism>
<evidence type="ECO:0000313" key="1">
    <source>
        <dbReference type="EMBL" id="CAG8688809.1"/>
    </source>
</evidence>
<proteinExistence type="predicted"/>
<protein>
    <submittedName>
        <fullName evidence="1">11841_t:CDS:1</fullName>
    </submittedName>
</protein>
<gene>
    <name evidence="1" type="ORF">FMOSSE_LOCUS13237</name>
</gene>
<reference evidence="1" key="1">
    <citation type="submission" date="2021-06" db="EMBL/GenBank/DDBJ databases">
        <authorList>
            <person name="Kallberg Y."/>
            <person name="Tangrot J."/>
            <person name="Rosling A."/>
        </authorList>
    </citation>
    <scope>NUCLEOTIDE SEQUENCE</scope>
    <source>
        <strain evidence="1">87-6 pot B 2015</strain>
    </source>
</reference>
<evidence type="ECO:0000313" key="2">
    <source>
        <dbReference type="Proteomes" id="UP000789375"/>
    </source>
</evidence>
<accession>A0A9N9EVR8</accession>
<feature type="non-terminal residue" evidence="1">
    <location>
        <position position="1"/>
    </location>
</feature>
<sequence>TKNAIPMIPLKIAITSFSVLLLSSSLFKLDEPVLLVGQVGIVLLGDMI</sequence>
<keyword evidence="2" id="KW-1185">Reference proteome</keyword>
<name>A0A9N9EVR8_FUNMO</name>
<dbReference type="AlphaFoldDB" id="A0A9N9EVR8"/>
<dbReference type="Proteomes" id="UP000789375">
    <property type="component" value="Unassembled WGS sequence"/>
</dbReference>
<dbReference type="EMBL" id="CAJVPP010007480">
    <property type="protein sequence ID" value="CAG8688809.1"/>
    <property type="molecule type" value="Genomic_DNA"/>
</dbReference>
<comment type="caution">
    <text evidence="1">The sequence shown here is derived from an EMBL/GenBank/DDBJ whole genome shotgun (WGS) entry which is preliminary data.</text>
</comment>